<dbReference type="KEGG" id="dea:FPZ08_21730"/>
<accession>A0A5B8LYA4</accession>
<feature type="region of interest" description="Disordered" evidence="1">
    <location>
        <begin position="357"/>
        <end position="378"/>
    </location>
</feature>
<dbReference type="InterPro" id="IPR036709">
    <property type="entry name" value="Autotransporte_beta_dom_sf"/>
</dbReference>
<dbReference type="Pfam" id="PF16640">
    <property type="entry name" value="Big_3_5"/>
    <property type="match status" value="2"/>
</dbReference>
<dbReference type="EMBL" id="CP042304">
    <property type="protein sequence ID" value="QDZ13123.1"/>
    <property type="molecule type" value="Genomic_DNA"/>
</dbReference>
<keyword evidence="5" id="KW-1185">Reference proteome</keyword>
<dbReference type="InterPro" id="IPR032109">
    <property type="entry name" value="Big_3_5"/>
</dbReference>
<dbReference type="OrthoDB" id="5720638at2"/>
<feature type="domain" description="Autotransporter" evidence="3">
    <location>
        <begin position="748"/>
        <end position="995"/>
    </location>
</feature>
<feature type="chain" id="PRO_5022738737" evidence="2">
    <location>
        <begin position="40"/>
        <end position="998"/>
    </location>
</feature>
<evidence type="ECO:0000259" key="3">
    <source>
        <dbReference type="PROSITE" id="PS51208"/>
    </source>
</evidence>
<evidence type="ECO:0000256" key="2">
    <source>
        <dbReference type="SAM" id="SignalP"/>
    </source>
</evidence>
<dbReference type="SUPFAM" id="SSF103515">
    <property type="entry name" value="Autotransporter"/>
    <property type="match status" value="1"/>
</dbReference>
<dbReference type="InterPro" id="IPR013783">
    <property type="entry name" value="Ig-like_fold"/>
</dbReference>
<dbReference type="Gene3D" id="2.60.40.10">
    <property type="entry name" value="Immunoglobulins"/>
    <property type="match status" value="3"/>
</dbReference>
<evidence type="ECO:0000313" key="5">
    <source>
        <dbReference type="Proteomes" id="UP000315364"/>
    </source>
</evidence>
<dbReference type="PROSITE" id="PS51208">
    <property type="entry name" value="AUTOTRANSPORTER"/>
    <property type="match status" value="1"/>
</dbReference>
<dbReference type="InterPro" id="IPR005546">
    <property type="entry name" value="Autotransporte_beta"/>
</dbReference>
<keyword evidence="2" id="KW-0732">Signal</keyword>
<dbReference type="Proteomes" id="UP000315364">
    <property type="component" value="Chromosome"/>
</dbReference>
<dbReference type="SMART" id="SM00869">
    <property type="entry name" value="Autotransporter"/>
    <property type="match status" value="1"/>
</dbReference>
<proteinExistence type="predicted"/>
<dbReference type="Gene3D" id="2.40.128.130">
    <property type="entry name" value="Autotransporter beta-domain"/>
    <property type="match status" value="1"/>
</dbReference>
<name>A0A5B8LYA4_9HYPH</name>
<gene>
    <name evidence="4" type="ORF">FPZ08_21730</name>
</gene>
<dbReference type="Pfam" id="PF03797">
    <property type="entry name" value="Autotransporter"/>
    <property type="match status" value="1"/>
</dbReference>
<evidence type="ECO:0000313" key="4">
    <source>
        <dbReference type="EMBL" id="QDZ13123.1"/>
    </source>
</evidence>
<feature type="compositionally biased region" description="Polar residues" evidence="1">
    <location>
        <begin position="369"/>
        <end position="378"/>
    </location>
</feature>
<dbReference type="AlphaFoldDB" id="A0A5B8LYA4"/>
<evidence type="ECO:0000256" key="1">
    <source>
        <dbReference type="SAM" id="MobiDB-lite"/>
    </source>
</evidence>
<feature type="signal peptide" evidence="2">
    <location>
        <begin position="1"/>
        <end position="39"/>
    </location>
</feature>
<sequence length="998" mass="101747">MRFDCIRHAPLVRSLSKAASILLLGALLPVLAVSQAAAAATNGFLTTSFVTDDLCLAGPYKNSETADLSVTYGANTADDLQSVSLGVWNTLGGIGGIDAVFPPPGSTAATETVQRSFSTNHIVGTALYLYLYQSFTDAGDGRSYDTPPTDPTNVPSGFEGYYHQTLIDMALDPDCIPRPDVQLEYSGAVSSGPATALNGRDFGDVGPGDVPAVRNFTLRSIGISSVNVTELRINGSTDFAVSPSAPGPISTTSPFAIIFNPLTMGTKTAQLEIISDAVSGTISVPLTGNSLTDTTAPLPPVITTPVHGSTIPGLTPTIGGTAEAGSTVTVEIDGSPVATDIPVVGTDWTYTSSTLTAGPHGARARATDASGNSSALSPETEFTLTPFVSTVTLAASAPNSTFGTPVTFTATVGGGGSPTGSVHFFDGATALDTVVLSGNEAALSIATLGVGPHSIIAVYAGDSGNLPGTSAPVTHLVGQVATTVGIAASSPTSAPGQEVTFTATVSPATASGTVTFLIDSVPQTPVAVAGGIATLRTSLLSDGSHAIISRYDGDTNHAGSVTPPLAHTVLAQGSVIIRQQTEGGDAVFGFSSPTTELNLSIPTSGGRGESPAVALAAGTYTITADDMSGAGFGLTSLACSDADSIIDIANRSARIVLDAGEALICTFISVQSRDRTVQLIEDFLTTRAGLILSNQPDIQRRIDRLNGVVSSGGNPVSSLMGYLPGVASGSPLAVSTSLGAIDRLAGNEAPNALDIWLEGTFAIVDTGRPDGNFSAASFGADYLVTPDLLIGGFVQLDHLAQGTVPGAASISGTGWLAGPYVTALLNENLYLDLVAAAGTSQNRVSPLGTYEDGFDATRWLVSASLQGQWQWDNWTFSPRGRLSYFEETTQAYTDSLGVGIPSITAGLGQVAVGPAISYRYTTGGDVVIDTGLRFEGVAELTRTIAGFGFDNLHGRIEGTIDLSLPSGARFGLSTALDGIGGNTDNATSAKVRLSLPMQ</sequence>
<reference evidence="4 5" key="1">
    <citation type="submission" date="2019-07" db="EMBL/GenBank/DDBJ databases">
        <title>Full genome sequence of Devosia sp. Gsoil 520.</title>
        <authorList>
            <person name="Im W.-T."/>
        </authorList>
    </citation>
    <scope>NUCLEOTIDE SEQUENCE [LARGE SCALE GENOMIC DNA]</scope>
    <source>
        <strain evidence="4 5">Gsoil 520</strain>
    </source>
</reference>
<organism evidence="4 5">
    <name type="scientific">Devosia ginsengisoli</name>
    <dbReference type="NCBI Taxonomy" id="400770"/>
    <lineage>
        <taxon>Bacteria</taxon>
        <taxon>Pseudomonadati</taxon>
        <taxon>Pseudomonadota</taxon>
        <taxon>Alphaproteobacteria</taxon>
        <taxon>Hyphomicrobiales</taxon>
        <taxon>Devosiaceae</taxon>
        <taxon>Devosia</taxon>
    </lineage>
</organism>
<protein>
    <submittedName>
        <fullName evidence="4">Autotransporter domain-containing protein</fullName>
    </submittedName>
</protein>